<comment type="caution">
    <text evidence="2">The sequence shown here is derived from an EMBL/GenBank/DDBJ whole genome shotgun (WGS) entry which is preliminary data.</text>
</comment>
<name>A0A8H6A5T2_PETAA</name>
<evidence type="ECO:0000313" key="3">
    <source>
        <dbReference type="Proteomes" id="UP000541154"/>
    </source>
</evidence>
<gene>
    <name evidence="2" type="ORF">ETB97_012814</name>
</gene>
<evidence type="ECO:0000313" key="2">
    <source>
        <dbReference type="EMBL" id="KAF5861564.1"/>
    </source>
</evidence>
<feature type="compositionally biased region" description="Polar residues" evidence="1">
    <location>
        <begin position="41"/>
        <end position="52"/>
    </location>
</feature>
<keyword evidence="3" id="KW-1185">Reference proteome</keyword>
<evidence type="ECO:0000256" key="1">
    <source>
        <dbReference type="SAM" id="MobiDB-lite"/>
    </source>
</evidence>
<dbReference type="InterPro" id="IPR021986">
    <property type="entry name" value="Spherulin4"/>
</dbReference>
<dbReference type="Pfam" id="PF12138">
    <property type="entry name" value="Spherulin4"/>
    <property type="match status" value="1"/>
</dbReference>
<dbReference type="Proteomes" id="UP000541154">
    <property type="component" value="Unassembled WGS sequence"/>
</dbReference>
<organism evidence="2 3">
    <name type="scientific">Petromyces alliaceus</name>
    <name type="common">Aspergillus alliaceus</name>
    <dbReference type="NCBI Taxonomy" id="209559"/>
    <lineage>
        <taxon>Eukaryota</taxon>
        <taxon>Fungi</taxon>
        <taxon>Dikarya</taxon>
        <taxon>Ascomycota</taxon>
        <taxon>Pezizomycotina</taxon>
        <taxon>Eurotiomycetes</taxon>
        <taxon>Eurotiomycetidae</taxon>
        <taxon>Eurotiales</taxon>
        <taxon>Aspergillaceae</taxon>
        <taxon>Aspergillus</taxon>
        <taxon>Aspergillus subgen. Circumdati</taxon>
    </lineage>
</organism>
<feature type="compositionally biased region" description="Polar residues" evidence="1">
    <location>
        <begin position="18"/>
        <end position="31"/>
    </location>
</feature>
<dbReference type="AlphaFoldDB" id="A0A8H6A5T2"/>
<evidence type="ECO:0008006" key="4">
    <source>
        <dbReference type="Google" id="ProtNLM"/>
    </source>
</evidence>
<dbReference type="PANTHER" id="PTHR35040:SF7">
    <property type="entry name" value="FIBRONECTIN TYPE-III DOMAIN-CONTAINING PROTEIN-RELATED"/>
    <property type="match status" value="1"/>
</dbReference>
<accession>A0A8H6A5T2</accession>
<dbReference type="PANTHER" id="PTHR35040">
    <property type="match status" value="1"/>
</dbReference>
<reference evidence="2 3" key="1">
    <citation type="submission" date="2019-04" db="EMBL/GenBank/DDBJ databases">
        <title>Aspergillus burnettii sp. nov., novel species from soil in southeast Queensland.</title>
        <authorList>
            <person name="Gilchrist C.L.M."/>
            <person name="Pitt J.I."/>
            <person name="Lange L."/>
            <person name="Lacey H.J."/>
            <person name="Vuong D."/>
            <person name="Midgley D.J."/>
            <person name="Greenfield P."/>
            <person name="Bradbury M."/>
            <person name="Lacey E."/>
            <person name="Busk P.K."/>
            <person name="Pilgaard B."/>
            <person name="Chooi Y.H."/>
            <person name="Piggott A.M."/>
        </authorList>
    </citation>
    <scope>NUCLEOTIDE SEQUENCE [LARGE SCALE GENOMIC DNA]</scope>
    <source>
        <strain evidence="2 3">FRR 5400</strain>
    </source>
</reference>
<dbReference type="EMBL" id="SPNV01000096">
    <property type="protein sequence ID" value="KAF5861564.1"/>
    <property type="molecule type" value="Genomic_DNA"/>
</dbReference>
<proteinExistence type="predicted"/>
<protein>
    <recommendedName>
        <fullName evidence="4">Spherulation-specific family 4</fullName>
    </recommendedName>
</protein>
<sequence>MVAQSALIPIRQYDSDRQTQPTTPDSNSESGIPSLPWAPSSAATPSVPQQAGNPEIAGTTELIIPYYVYPSEGAWVPLEKLATDNPNVSFTVIVNPASGPGADAVPDQNWRREIHKLASHSNVVILGYIATRYGGRPIDQIERDLKTYAEWPTAGNDANLKVHGIFLDEVAGEPDEKKLAYYRQITATIKGNKGLGPNNRVVLNPGTVPDKAYLDIPDSTVIFESPHNRWQEALKGGLFDPIKNVDKARLASMVTAVPAGTDIRGLVNELRDVSGHVYLTTAASYTEYSTSWEEVARILAA</sequence>
<feature type="region of interest" description="Disordered" evidence="1">
    <location>
        <begin position="1"/>
        <end position="53"/>
    </location>
</feature>